<evidence type="ECO:0000313" key="1">
    <source>
        <dbReference type="EMBL" id="AIF85016.1"/>
    </source>
</evidence>
<accession>A0A075MTR8</accession>
<dbReference type="HOGENOM" id="CLU_186530_0_0_2"/>
<proteinExistence type="predicted"/>
<organism evidence="1 2">
    <name type="scientific">Candidatus Nitrososphaera evergladensis SR1</name>
    <dbReference type="NCBI Taxonomy" id="1459636"/>
    <lineage>
        <taxon>Archaea</taxon>
        <taxon>Nitrososphaerota</taxon>
        <taxon>Nitrososphaeria</taxon>
        <taxon>Nitrososphaerales</taxon>
        <taxon>Nitrososphaeraceae</taxon>
        <taxon>Nitrososphaera</taxon>
    </lineage>
</organism>
<name>A0A075MTR8_9ARCH</name>
<dbReference type="KEGG" id="nev:NTE_02981"/>
<keyword evidence="2" id="KW-1185">Reference proteome</keyword>
<dbReference type="EMBL" id="CP007174">
    <property type="protein sequence ID" value="AIF85016.1"/>
    <property type="molecule type" value="Genomic_DNA"/>
</dbReference>
<dbReference type="OrthoDB" id="7099at2157"/>
<dbReference type="STRING" id="1459636.NTE_02981"/>
<dbReference type="AlphaFoldDB" id="A0A075MTR8"/>
<protein>
    <submittedName>
        <fullName evidence="1">Uncharacterized protein</fullName>
    </submittedName>
</protein>
<dbReference type="Proteomes" id="UP000028194">
    <property type="component" value="Chromosome"/>
</dbReference>
<sequence>MQIKGQEPKERDIELENIVGNLLIAEYQVDKLRARLAEKVVGRGDSSANNQSIYTFKNKDKLFRVRVQIDEMEL</sequence>
<reference evidence="1 2" key="1">
    <citation type="journal article" date="2014" name="PLoS ONE">
        <title>Genome Sequence of Candidatus Nitrososphaera evergladensis from Group I.1b Enriched from Everglades Soil Reveals Novel Genomic Features of the Ammonia-Oxidizing Archaea.</title>
        <authorList>
            <person name="Zhalnina K.V."/>
            <person name="Dias R."/>
            <person name="Leonard M.T."/>
            <person name="Dorr de Quadros P."/>
            <person name="Camargo F.A."/>
            <person name="Drew J.C."/>
            <person name="Farmerie W.G."/>
            <person name="Daroub S.H."/>
            <person name="Triplett E.W."/>
        </authorList>
    </citation>
    <scope>NUCLEOTIDE SEQUENCE [LARGE SCALE GENOMIC DNA]</scope>
    <source>
        <strain evidence="1 2">SR1</strain>
    </source>
</reference>
<evidence type="ECO:0000313" key="2">
    <source>
        <dbReference type="Proteomes" id="UP000028194"/>
    </source>
</evidence>
<dbReference type="GeneID" id="41598652"/>
<gene>
    <name evidence="1" type="ORF">NTE_02981</name>
</gene>
<dbReference type="RefSeq" id="WP_148701488.1">
    <property type="nucleotide sequence ID" value="NZ_CP007174.1"/>
</dbReference>